<dbReference type="Proteomes" id="UP000014019">
    <property type="component" value="Unassembled WGS sequence"/>
</dbReference>
<dbReference type="EMBL" id="AHEZ01000054">
    <property type="protein sequence ID" value="EOP67407.1"/>
    <property type="molecule type" value="Genomic_DNA"/>
</dbReference>
<dbReference type="HOGENOM" id="CLU_3304213_0_0_9"/>
<dbReference type="PATRIC" id="fig|1053231.3.peg.3765"/>
<organism evidence="1 2">
    <name type="scientific">Bacillus cereus VD118</name>
    <dbReference type="NCBI Taxonomy" id="1053231"/>
    <lineage>
        <taxon>Bacteria</taxon>
        <taxon>Bacillati</taxon>
        <taxon>Bacillota</taxon>
        <taxon>Bacilli</taxon>
        <taxon>Bacillales</taxon>
        <taxon>Bacillaceae</taxon>
        <taxon>Bacillus</taxon>
        <taxon>Bacillus cereus group</taxon>
    </lineage>
</organism>
<evidence type="ECO:0000313" key="2">
    <source>
        <dbReference type="Proteomes" id="UP000014019"/>
    </source>
</evidence>
<reference evidence="1 2" key="1">
    <citation type="submission" date="2012-12" db="EMBL/GenBank/DDBJ databases">
        <title>The Genome Sequence of Bacillus cereus VD118.</title>
        <authorList>
            <consortium name="The Broad Institute Genome Sequencing Platform"/>
            <consortium name="The Broad Institute Genome Sequencing Center for Infectious Disease"/>
            <person name="Feldgarden M."/>
            <person name="Van der Auwera G.A."/>
            <person name="Mahillon J."/>
            <person name="Duprez V."/>
            <person name="Timmery S."/>
            <person name="Mattelet C."/>
            <person name="Dierick K."/>
            <person name="Sun M."/>
            <person name="Yu Z."/>
            <person name="Zhu L."/>
            <person name="Hu X."/>
            <person name="Shank E.B."/>
            <person name="Swiecicka I."/>
            <person name="Hansen B.M."/>
            <person name="Andrup L."/>
            <person name="Walker B."/>
            <person name="Young S.K."/>
            <person name="Zeng Q."/>
            <person name="Gargeya S."/>
            <person name="Fitzgerald M."/>
            <person name="Haas B."/>
            <person name="Abouelleil A."/>
            <person name="Alvarado L."/>
            <person name="Arachchi H.M."/>
            <person name="Berlin A.M."/>
            <person name="Chapman S.B."/>
            <person name="Dewar J."/>
            <person name="Goldberg J."/>
            <person name="Griggs A."/>
            <person name="Gujja S."/>
            <person name="Hansen M."/>
            <person name="Howarth C."/>
            <person name="Imamovic A."/>
            <person name="Larimer J."/>
            <person name="McCowan C."/>
            <person name="Murphy C."/>
            <person name="Neiman D."/>
            <person name="Pearson M."/>
            <person name="Priest M."/>
            <person name="Roberts A."/>
            <person name="Saif S."/>
            <person name="Shea T."/>
            <person name="Sisk P."/>
            <person name="Sykes S."/>
            <person name="Wortman J."/>
            <person name="Nusbaum C."/>
            <person name="Birren B."/>
        </authorList>
    </citation>
    <scope>NUCLEOTIDE SEQUENCE [LARGE SCALE GENOMIC DNA]</scope>
    <source>
        <strain evidence="1 2">VD118</strain>
    </source>
</reference>
<gene>
    <name evidence="1" type="ORF">IIQ_05360</name>
</gene>
<accession>R8Q9H7</accession>
<evidence type="ECO:0000313" key="1">
    <source>
        <dbReference type="EMBL" id="EOP67407.1"/>
    </source>
</evidence>
<comment type="caution">
    <text evidence="1">The sequence shown here is derived from an EMBL/GenBank/DDBJ whole genome shotgun (WGS) entry which is preliminary data.</text>
</comment>
<dbReference type="AlphaFoldDB" id="R8Q9H7"/>
<proteinExistence type="predicted"/>
<sequence length="39" mass="4622">MKECKEHNMMIPVGLYSNGDVIYLHIDDLTDKKKSLKKW</sequence>
<protein>
    <submittedName>
        <fullName evidence="1">Uncharacterized protein</fullName>
    </submittedName>
</protein>
<name>R8Q9H7_BACCE</name>